<sequence>MQQKQLVRTLRLDARTLRRLLKLVRVQLAHLPRPTVPLALSVPRLSSLPLLQLETLSVVQSVVQSAVQPAVQTSLQTLPGPRDALTSLRSLSSLQHISVPFLPSIPSLSSLPSLSSFPALPPLPRLNLNLEELHILLSRLLLVAHTRLPRALARSLPSDPAHLGVVLNRLAVTQVRAYAVRYCVQLALSVLRLLPQAGLPVPLRVVLSLARFALRHVVGQAVRVAVALCASPPYTSDQAKPQADRIAHGLVPRPKWRSEKAARSDHAQIQVQDQVRLGNGRANHSPPGAAASQPRRTSRPRPADRPRHCPNAAQHISRAQCPLLLLAIKTVEQTGTMRLLFVLSLVAASVLAHEGHDHGNSTSNATDSAAAMSGSAAASAVSSGAASASSAVAGATQTSGAERLAAGGAALLVAAVGMAL</sequence>
<comment type="caution">
    <text evidence="2">The sequence shown here is derived from an EMBL/GenBank/DDBJ whole genome shotgun (WGS) entry which is preliminary data.</text>
</comment>
<dbReference type="EMBL" id="BTCM01000003">
    <property type="protein sequence ID" value="GMK56165.1"/>
    <property type="molecule type" value="Genomic_DNA"/>
</dbReference>
<organism evidence="2 3">
    <name type="scientific">Cutaneotrichosporon spelunceum</name>
    <dbReference type="NCBI Taxonomy" id="1672016"/>
    <lineage>
        <taxon>Eukaryota</taxon>
        <taxon>Fungi</taxon>
        <taxon>Dikarya</taxon>
        <taxon>Basidiomycota</taxon>
        <taxon>Agaricomycotina</taxon>
        <taxon>Tremellomycetes</taxon>
        <taxon>Trichosporonales</taxon>
        <taxon>Trichosporonaceae</taxon>
        <taxon>Cutaneotrichosporon</taxon>
    </lineage>
</organism>
<evidence type="ECO:0000256" key="1">
    <source>
        <dbReference type="SAM" id="MobiDB-lite"/>
    </source>
</evidence>
<dbReference type="Proteomes" id="UP001222932">
    <property type="component" value="Unassembled WGS sequence"/>
</dbReference>
<reference evidence="2" key="2">
    <citation type="submission" date="2023-06" db="EMBL/GenBank/DDBJ databases">
        <authorList>
            <person name="Kobayashi Y."/>
            <person name="Kayamori A."/>
            <person name="Aoki K."/>
            <person name="Shiwa Y."/>
            <person name="Fujita N."/>
            <person name="Sugita T."/>
            <person name="Iwasaki W."/>
            <person name="Tanaka N."/>
            <person name="Takashima M."/>
        </authorList>
    </citation>
    <scope>NUCLEOTIDE SEQUENCE</scope>
    <source>
        <strain evidence="2">HIS016</strain>
    </source>
</reference>
<feature type="region of interest" description="Disordered" evidence="1">
    <location>
        <begin position="277"/>
        <end position="310"/>
    </location>
</feature>
<evidence type="ECO:0000313" key="2">
    <source>
        <dbReference type="EMBL" id="GMK56165.1"/>
    </source>
</evidence>
<accession>A0AAD3YAM5</accession>
<name>A0AAD3YAM5_9TREE</name>
<keyword evidence="3" id="KW-1185">Reference proteome</keyword>
<protein>
    <submittedName>
        <fullName evidence="2">Uncharacterized protein</fullName>
    </submittedName>
</protein>
<reference evidence="2" key="1">
    <citation type="journal article" date="2023" name="BMC Genomics">
        <title>Chromosome-level genome assemblies of Cutaneotrichosporon spp. (Trichosporonales, Basidiomycota) reveal imbalanced evolution between nucleotide sequences and chromosome synteny.</title>
        <authorList>
            <person name="Kobayashi Y."/>
            <person name="Kayamori A."/>
            <person name="Aoki K."/>
            <person name="Shiwa Y."/>
            <person name="Matsutani M."/>
            <person name="Fujita N."/>
            <person name="Sugita T."/>
            <person name="Iwasaki W."/>
            <person name="Tanaka N."/>
            <person name="Takashima M."/>
        </authorList>
    </citation>
    <scope>NUCLEOTIDE SEQUENCE</scope>
    <source>
        <strain evidence="2">HIS016</strain>
    </source>
</reference>
<gene>
    <name evidence="2" type="ORF">CspeluHIS016_0300050</name>
</gene>
<proteinExistence type="predicted"/>
<dbReference type="AlphaFoldDB" id="A0AAD3YAM5"/>
<evidence type="ECO:0000313" key="3">
    <source>
        <dbReference type="Proteomes" id="UP001222932"/>
    </source>
</evidence>